<sequence length="70" mass="8168">VDVLLKEEFDKYRKKGELHPLLAANNIPAKLFPNQKLLDEWRNNFKGIRYYDPTLDATLFGAVDDILEFS</sequence>
<reference evidence="2" key="1">
    <citation type="submission" date="2017-09" db="EMBL/GenBank/DDBJ databases">
        <title>Depth-based differentiation of microbial function through sediment-hosted aquifers and enrichment of novel symbionts in the deep terrestrial subsurface.</title>
        <authorList>
            <person name="Probst A.J."/>
            <person name="Ladd B."/>
            <person name="Jarett J.K."/>
            <person name="Geller-Mcgrath D.E."/>
            <person name="Sieber C.M.K."/>
            <person name="Emerson J.B."/>
            <person name="Anantharaman K."/>
            <person name="Thomas B.C."/>
            <person name="Malmstrom R."/>
            <person name="Stieglmeier M."/>
            <person name="Klingl A."/>
            <person name="Woyke T."/>
            <person name="Ryan C.M."/>
            <person name="Banfield J.F."/>
        </authorList>
    </citation>
    <scope>NUCLEOTIDE SEQUENCE [LARGE SCALE GENOMIC DNA]</scope>
</reference>
<dbReference type="EMBL" id="PFEN01000022">
    <property type="protein sequence ID" value="PJE69555.1"/>
    <property type="molecule type" value="Genomic_DNA"/>
</dbReference>
<accession>A0A2H9T1F1</accession>
<feature type="non-terminal residue" evidence="1">
    <location>
        <position position="1"/>
    </location>
</feature>
<protein>
    <submittedName>
        <fullName evidence="1">Uncharacterized protein</fullName>
    </submittedName>
</protein>
<dbReference type="AlphaFoldDB" id="A0A2H9T1F1"/>
<feature type="non-terminal residue" evidence="1">
    <location>
        <position position="70"/>
    </location>
</feature>
<evidence type="ECO:0000313" key="1">
    <source>
        <dbReference type="EMBL" id="PJE69555.1"/>
    </source>
</evidence>
<name>A0A2H9T1F1_9BACT</name>
<proteinExistence type="predicted"/>
<evidence type="ECO:0000313" key="2">
    <source>
        <dbReference type="Proteomes" id="UP000236946"/>
    </source>
</evidence>
<dbReference type="Proteomes" id="UP000236946">
    <property type="component" value="Unassembled WGS sequence"/>
</dbReference>
<gene>
    <name evidence="1" type="ORF">COU98_01315</name>
</gene>
<organism evidence="1 2">
    <name type="scientific">Candidatus Staskawiczbacteria bacterium CG10_big_fil_rev_8_21_14_0_10_38_10</name>
    <dbReference type="NCBI Taxonomy" id="1974891"/>
    <lineage>
        <taxon>Bacteria</taxon>
        <taxon>Candidatus Staskawicziibacteriota</taxon>
    </lineage>
</organism>
<comment type="caution">
    <text evidence="1">The sequence shown here is derived from an EMBL/GenBank/DDBJ whole genome shotgun (WGS) entry which is preliminary data.</text>
</comment>